<evidence type="ECO:0000313" key="3">
    <source>
        <dbReference type="Proteomes" id="UP000033682"/>
    </source>
</evidence>
<keyword evidence="3" id="KW-1185">Reference proteome</keyword>
<dbReference type="SUPFAM" id="SSF46955">
    <property type="entry name" value="Putative DNA-binding domain"/>
    <property type="match status" value="1"/>
</dbReference>
<dbReference type="PATRIC" id="fig|303541.3.peg.277"/>
<accession>A0A0F4LUV7</accession>
<name>A0A0F4LUV7_9LACO</name>
<sequence length="259" mass="29264">MTKDKHDFEELTAPAATAKELKISVPTLRKYSLIVEKVTGKPDYYERTKQKARLYSKKDLQDLKDFHKLAQDNGLTLQEAAQQIFAVSDKKDKTKKVAQTKAEQEKQEVMSPSQMGKLLTALQQTIVQQNSALDKLQKQLNRIEKQNKDLLAKQKELVQKDSDESAFAGLPDISGIITDDETDLLDQADSDIDKPLTAAEKRAQVVDDGQKSSEEVHEEILAKAKENAEKSANNSGLRTLTDMQVEPKKAHWWQKFLDI</sequence>
<dbReference type="STRING" id="303541.JF72_01340"/>
<dbReference type="HOGENOM" id="CLU_1114679_0_0_9"/>
<gene>
    <name evidence="2" type="ORF">JF72_01340</name>
</gene>
<proteinExistence type="predicted"/>
<comment type="caution">
    <text evidence="2">The sequence shown here is derived from an EMBL/GenBank/DDBJ whole genome shotgun (WGS) entry which is preliminary data.</text>
</comment>
<keyword evidence="1" id="KW-0175">Coiled coil</keyword>
<dbReference type="RefSeq" id="WP_046305905.1">
    <property type="nucleotide sequence ID" value="NZ_CAMKYX010000004.1"/>
</dbReference>
<dbReference type="EMBL" id="JXLG01000003">
    <property type="protein sequence ID" value="KJY62153.1"/>
    <property type="molecule type" value="Genomic_DNA"/>
</dbReference>
<reference evidence="2 3" key="1">
    <citation type="submission" date="2015-01" db="EMBL/GenBank/DDBJ databases">
        <title>Comparative genomics of the lactic acid bacteria isolated from the honey bee gut.</title>
        <authorList>
            <person name="Ellegaard K.M."/>
            <person name="Tamarit D."/>
            <person name="Javelind E."/>
            <person name="Olofsson T."/>
            <person name="Andersson S.G."/>
            <person name="Vasquez A."/>
        </authorList>
    </citation>
    <scope>NUCLEOTIDE SEQUENCE [LARGE SCALE GENOMIC DNA]</scope>
    <source>
        <strain evidence="2 3">Hma11</strain>
    </source>
</reference>
<evidence type="ECO:0000256" key="1">
    <source>
        <dbReference type="SAM" id="Coils"/>
    </source>
</evidence>
<feature type="coiled-coil region" evidence="1">
    <location>
        <begin position="119"/>
        <end position="160"/>
    </location>
</feature>
<dbReference type="Proteomes" id="UP000033682">
    <property type="component" value="Unassembled WGS sequence"/>
</dbReference>
<evidence type="ECO:0000313" key="2">
    <source>
        <dbReference type="EMBL" id="KJY62153.1"/>
    </source>
</evidence>
<dbReference type="AlphaFoldDB" id="A0A0F4LUV7"/>
<protein>
    <submittedName>
        <fullName evidence="2">Transcriptional regulator</fullName>
    </submittedName>
</protein>
<organism evidence="2 3">
    <name type="scientific">Lactobacillus apis</name>
    <dbReference type="NCBI Taxonomy" id="303541"/>
    <lineage>
        <taxon>Bacteria</taxon>
        <taxon>Bacillati</taxon>
        <taxon>Bacillota</taxon>
        <taxon>Bacilli</taxon>
        <taxon>Lactobacillales</taxon>
        <taxon>Lactobacillaceae</taxon>
        <taxon>Lactobacillus</taxon>
    </lineage>
</organism>
<dbReference type="InterPro" id="IPR009061">
    <property type="entry name" value="DNA-bd_dom_put_sf"/>
</dbReference>
<dbReference type="Gene3D" id="1.10.1660.10">
    <property type="match status" value="1"/>
</dbReference>